<feature type="transmembrane region" description="Helical" evidence="2">
    <location>
        <begin position="222"/>
        <end position="242"/>
    </location>
</feature>
<dbReference type="Proteomes" id="UP000694557">
    <property type="component" value="Unassembled WGS sequence"/>
</dbReference>
<dbReference type="InterPro" id="IPR003961">
    <property type="entry name" value="FN3_dom"/>
</dbReference>
<sequence>MVMWLQCSICLWIFLWPSAGCLSPPQNVTVEFLDFQGRVHWLAGGGNTNHTHYSVEIRALGESWWQPCNCSNPVAMACPLDIPLEDLLKNYNVRVRAELEEQTSDWKYLENTVQPYSDTVLSAPGLELWVENQSLCVELHHPAQNIFKFYNITLLMNVQEHNATVMSDIESGSKRVFSHLSPDHTYCLLASANHYSIRRHMTAQGCVNLTRHRPDTQGQQRLVGMAVGVFLLLAVLIGLIAVTRYVLKSTDHTPTALGVCVRSAGCMVTPEQVMCHPVMCGTATSGYLRAVMTFHLDIRLETETLLPCSLDNHLETETLLPCSLDDYLETETLLSYIGLASPLTVFTLTMSGGNTKWTQDQRLGATSPHTLLSLSTSPSPLSSSSLSPSLSSPSSTLSTGYALAWDSVSNQSDTETHTDRTTDRTTDITTDVTADRTADGTTDRWDRRSQQSQDRLSDCKLYSPELEVRGQGSCLDVHSPGASLCSFSTYEPRPDPTLNLP</sequence>
<dbReference type="SUPFAM" id="SSF49265">
    <property type="entry name" value="Fibronectin type III"/>
    <property type="match status" value="2"/>
</dbReference>
<dbReference type="Ensembl" id="ENSOKIT00005070622.1">
    <property type="protein sequence ID" value="ENSOKIP00005066391.1"/>
    <property type="gene ID" value="ENSOKIG00005028566.1"/>
</dbReference>
<dbReference type="CDD" id="cd00063">
    <property type="entry name" value="FN3"/>
    <property type="match status" value="1"/>
</dbReference>
<keyword evidence="2" id="KW-0472">Membrane</keyword>
<keyword evidence="3" id="KW-0732">Signal</keyword>
<evidence type="ECO:0000256" key="3">
    <source>
        <dbReference type="SAM" id="SignalP"/>
    </source>
</evidence>
<feature type="domain" description="Fibronectin type-III" evidence="4">
    <location>
        <begin position="24"/>
        <end position="118"/>
    </location>
</feature>
<feature type="compositionally biased region" description="Basic and acidic residues" evidence="1">
    <location>
        <begin position="433"/>
        <end position="449"/>
    </location>
</feature>
<dbReference type="GO" id="GO:0004896">
    <property type="term" value="F:cytokine receptor activity"/>
    <property type="evidence" value="ECO:0007669"/>
    <property type="project" value="TreeGrafter"/>
</dbReference>
<evidence type="ECO:0000313" key="6">
    <source>
        <dbReference type="Proteomes" id="UP000694557"/>
    </source>
</evidence>
<dbReference type="InterPro" id="IPR013783">
    <property type="entry name" value="Ig-like_fold"/>
</dbReference>
<proteinExistence type="predicted"/>
<evidence type="ECO:0000313" key="5">
    <source>
        <dbReference type="Ensembl" id="ENSOKIP00005066391.1"/>
    </source>
</evidence>
<keyword evidence="6" id="KW-1185">Reference proteome</keyword>
<gene>
    <name evidence="5" type="primary">crfb12</name>
</gene>
<dbReference type="Pfam" id="PF01108">
    <property type="entry name" value="Tissue_fac"/>
    <property type="match status" value="1"/>
</dbReference>
<evidence type="ECO:0000256" key="2">
    <source>
        <dbReference type="SAM" id="Phobius"/>
    </source>
</evidence>
<evidence type="ECO:0000259" key="4">
    <source>
        <dbReference type="PROSITE" id="PS50853"/>
    </source>
</evidence>
<name>A0A8C7I280_ONCKI</name>
<evidence type="ECO:0000256" key="1">
    <source>
        <dbReference type="SAM" id="MobiDB-lite"/>
    </source>
</evidence>
<dbReference type="GO" id="GO:0005886">
    <property type="term" value="C:plasma membrane"/>
    <property type="evidence" value="ECO:0007669"/>
    <property type="project" value="TreeGrafter"/>
</dbReference>
<dbReference type="PANTHER" id="PTHR20859">
    <property type="entry name" value="INTERFERON/INTERLEUKIN RECEPTOR"/>
    <property type="match status" value="1"/>
</dbReference>
<accession>A0A8C7I280</accession>
<feature type="chain" id="PRO_5034095170" description="Fibronectin type-III domain-containing protein" evidence="3">
    <location>
        <begin position="22"/>
        <end position="501"/>
    </location>
</feature>
<dbReference type="PANTHER" id="PTHR20859:SF93">
    <property type="entry name" value="CYTOKINE RECEPTOR FAMILY MEMBER B12-RELATED"/>
    <property type="match status" value="1"/>
</dbReference>
<reference evidence="5" key="1">
    <citation type="submission" date="2025-08" db="UniProtKB">
        <authorList>
            <consortium name="Ensembl"/>
        </authorList>
    </citation>
    <scope>IDENTIFICATION</scope>
</reference>
<dbReference type="AlphaFoldDB" id="A0A8C7I280"/>
<feature type="region of interest" description="Disordered" evidence="1">
    <location>
        <begin position="409"/>
        <end position="453"/>
    </location>
</feature>
<dbReference type="PROSITE" id="PS50853">
    <property type="entry name" value="FN3"/>
    <property type="match status" value="1"/>
</dbReference>
<feature type="signal peptide" evidence="3">
    <location>
        <begin position="1"/>
        <end position="21"/>
    </location>
</feature>
<keyword evidence="2" id="KW-1133">Transmembrane helix</keyword>
<feature type="compositionally biased region" description="Basic and acidic residues" evidence="1">
    <location>
        <begin position="414"/>
        <end position="426"/>
    </location>
</feature>
<dbReference type="GeneTree" id="ENSGT00990000213477"/>
<feature type="region of interest" description="Disordered" evidence="1">
    <location>
        <begin position="369"/>
        <end position="393"/>
    </location>
</feature>
<dbReference type="InterPro" id="IPR050650">
    <property type="entry name" value="Type-II_Cytokine-TF_Rcpt"/>
</dbReference>
<dbReference type="InterPro" id="IPR036116">
    <property type="entry name" value="FN3_sf"/>
</dbReference>
<reference evidence="5" key="2">
    <citation type="submission" date="2025-09" db="UniProtKB">
        <authorList>
            <consortium name="Ensembl"/>
        </authorList>
    </citation>
    <scope>IDENTIFICATION</scope>
</reference>
<dbReference type="Gene3D" id="2.60.40.10">
    <property type="entry name" value="Immunoglobulins"/>
    <property type="match status" value="1"/>
</dbReference>
<keyword evidence="2" id="KW-0812">Transmembrane</keyword>
<organism evidence="5 6">
    <name type="scientific">Oncorhynchus kisutch</name>
    <name type="common">Coho salmon</name>
    <name type="synonym">Salmo kisutch</name>
    <dbReference type="NCBI Taxonomy" id="8019"/>
    <lineage>
        <taxon>Eukaryota</taxon>
        <taxon>Metazoa</taxon>
        <taxon>Chordata</taxon>
        <taxon>Craniata</taxon>
        <taxon>Vertebrata</taxon>
        <taxon>Euteleostomi</taxon>
        <taxon>Actinopterygii</taxon>
        <taxon>Neopterygii</taxon>
        <taxon>Teleostei</taxon>
        <taxon>Protacanthopterygii</taxon>
        <taxon>Salmoniformes</taxon>
        <taxon>Salmonidae</taxon>
        <taxon>Salmoninae</taxon>
        <taxon>Oncorhynchus</taxon>
    </lineage>
</organism>
<protein>
    <recommendedName>
        <fullName evidence="4">Fibronectin type-III domain-containing protein</fullName>
    </recommendedName>
</protein>